<organism evidence="1 2">
    <name type="scientific">Caerostris darwini</name>
    <dbReference type="NCBI Taxonomy" id="1538125"/>
    <lineage>
        <taxon>Eukaryota</taxon>
        <taxon>Metazoa</taxon>
        <taxon>Ecdysozoa</taxon>
        <taxon>Arthropoda</taxon>
        <taxon>Chelicerata</taxon>
        <taxon>Arachnida</taxon>
        <taxon>Araneae</taxon>
        <taxon>Araneomorphae</taxon>
        <taxon>Entelegynae</taxon>
        <taxon>Araneoidea</taxon>
        <taxon>Araneidae</taxon>
        <taxon>Caerostris</taxon>
    </lineage>
</organism>
<evidence type="ECO:0000313" key="2">
    <source>
        <dbReference type="Proteomes" id="UP001054837"/>
    </source>
</evidence>
<dbReference type="EMBL" id="BPLQ01002032">
    <property type="protein sequence ID" value="GIX87962.1"/>
    <property type="molecule type" value="Genomic_DNA"/>
</dbReference>
<gene>
    <name evidence="1" type="ORF">CDAR_437741</name>
</gene>
<protein>
    <submittedName>
        <fullName evidence="1">Uncharacterized protein</fullName>
    </submittedName>
</protein>
<sequence>MVRITFICQQPHLATRQLKNDNCVPLPNYTYSRYGSQFGVIIELKSGRSQIVTYVPGIFNEAPRWFRRPRSPLVKVEFSTKRSVNYDHLIRQDQLPTISSFLIWFDSKFSLILQVEFSKEISLYYDRVIRQIGSVMVLYEVWYGIIPWYGMEASFHLIHHFSRFSDGIA</sequence>
<accession>A0AAV4NSX9</accession>
<evidence type="ECO:0000313" key="1">
    <source>
        <dbReference type="EMBL" id="GIX87962.1"/>
    </source>
</evidence>
<proteinExistence type="predicted"/>
<reference evidence="1 2" key="1">
    <citation type="submission" date="2021-06" db="EMBL/GenBank/DDBJ databases">
        <title>Caerostris darwini draft genome.</title>
        <authorList>
            <person name="Kono N."/>
            <person name="Arakawa K."/>
        </authorList>
    </citation>
    <scope>NUCLEOTIDE SEQUENCE [LARGE SCALE GENOMIC DNA]</scope>
</reference>
<comment type="caution">
    <text evidence="1">The sequence shown here is derived from an EMBL/GenBank/DDBJ whole genome shotgun (WGS) entry which is preliminary data.</text>
</comment>
<name>A0AAV4NSX9_9ARAC</name>
<keyword evidence="2" id="KW-1185">Reference proteome</keyword>
<dbReference type="AlphaFoldDB" id="A0AAV4NSX9"/>
<dbReference type="Proteomes" id="UP001054837">
    <property type="component" value="Unassembled WGS sequence"/>
</dbReference>